<dbReference type="PhylomeDB" id="E9I0Z0"/>
<dbReference type="InParanoid" id="E9I0Z0"/>
<organism evidence="2 3">
    <name type="scientific">Daphnia pulex</name>
    <name type="common">Water flea</name>
    <dbReference type="NCBI Taxonomy" id="6669"/>
    <lineage>
        <taxon>Eukaryota</taxon>
        <taxon>Metazoa</taxon>
        <taxon>Ecdysozoa</taxon>
        <taxon>Arthropoda</taxon>
        <taxon>Crustacea</taxon>
        <taxon>Branchiopoda</taxon>
        <taxon>Diplostraca</taxon>
        <taxon>Cladocera</taxon>
        <taxon>Anomopoda</taxon>
        <taxon>Daphniidae</taxon>
        <taxon>Daphnia</taxon>
    </lineage>
</organism>
<evidence type="ECO:0000313" key="3">
    <source>
        <dbReference type="Proteomes" id="UP000000305"/>
    </source>
</evidence>
<name>E9I0Z0_DAPPU</name>
<reference evidence="2 3" key="1">
    <citation type="journal article" date="2011" name="Science">
        <title>The ecoresponsive genome of Daphnia pulex.</title>
        <authorList>
            <person name="Colbourne J.K."/>
            <person name="Pfrender M.E."/>
            <person name="Gilbert D."/>
            <person name="Thomas W.K."/>
            <person name="Tucker A."/>
            <person name="Oakley T.H."/>
            <person name="Tokishita S."/>
            <person name="Aerts A."/>
            <person name="Arnold G.J."/>
            <person name="Basu M.K."/>
            <person name="Bauer D.J."/>
            <person name="Caceres C.E."/>
            <person name="Carmel L."/>
            <person name="Casola C."/>
            <person name="Choi J.H."/>
            <person name="Detter J.C."/>
            <person name="Dong Q."/>
            <person name="Dusheyko S."/>
            <person name="Eads B.D."/>
            <person name="Frohlich T."/>
            <person name="Geiler-Samerotte K.A."/>
            <person name="Gerlach D."/>
            <person name="Hatcher P."/>
            <person name="Jogdeo S."/>
            <person name="Krijgsveld J."/>
            <person name="Kriventseva E.V."/>
            <person name="Kultz D."/>
            <person name="Laforsch C."/>
            <person name="Lindquist E."/>
            <person name="Lopez J."/>
            <person name="Manak J.R."/>
            <person name="Muller J."/>
            <person name="Pangilinan J."/>
            <person name="Patwardhan R.P."/>
            <person name="Pitluck S."/>
            <person name="Pritham E.J."/>
            <person name="Rechtsteiner A."/>
            <person name="Rho M."/>
            <person name="Rogozin I.B."/>
            <person name="Sakarya O."/>
            <person name="Salamov A."/>
            <person name="Schaack S."/>
            <person name="Shapiro H."/>
            <person name="Shiga Y."/>
            <person name="Skalitzky C."/>
            <person name="Smith Z."/>
            <person name="Souvorov A."/>
            <person name="Sung W."/>
            <person name="Tang Z."/>
            <person name="Tsuchiya D."/>
            <person name="Tu H."/>
            <person name="Vos H."/>
            <person name="Wang M."/>
            <person name="Wolf Y.I."/>
            <person name="Yamagata H."/>
            <person name="Yamada T."/>
            <person name="Ye Y."/>
            <person name="Shaw J.R."/>
            <person name="Andrews J."/>
            <person name="Crease T.J."/>
            <person name="Tang H."/>
            <person name="Lucas S.M."/>
            <person name="Robertson H.M."/>
            <person name="Bork P."/>
            <person name="Koonin E.V."/>
            <person name="Zdobnov E.M."/>
            <person name="Grigoriev I.V."/>
            <person name="Lynch M."/>
            <person name="Boore J.L."/>
        </authorList>
    </citation>
    <scope>NUCLEOTIDE SEQUENCE [LARGE SCALE GENOMIC DNA]</scope>
</reference>
<dbReference type="KEGG" id="dpx:DAPPUDRAFT_337088"/>
<protein>
    <submittedName>
        <fullName evidence="2">Uncharacterized protein</fullName>
    </submittedName>
</protein>
<evidence type="ECO:0000313" key="2">
    <source>
        <dbReference type="EMBL" id="EFX62341.1"/>
    </source>
</evidence>
<accession>E9I0Z0</accession>
<dbReference type="AlphaFoldDB" id="E9I0Z0"/>
<dbReference type="PANTHER" id="PTHR33244:SF3">
    <property type="entry name" value="PEPTIDASE A2 DOMAIN-CONTAINING PROTEIN"/>
    <property type="match status" value="1"/>
</dbReference>
<proteinExistence type="predicted"/>
<dbReference type="PANTHER" id="PTHR33244">
    <property type="entry name" value="INTEGRASE CATALYTIC DOMAIN-CONTAINING PROTEIN-RELATED"/>
    <property type="match status" value="1"/>
</dbReference>
<feature type="region of interest" description="Disordered" evidence="1">
    <location>
        <begin position="80"/>
        <end position="152"/>
    </location>
</feature>
<evidence type="ECO:0000256" key="1">
    <source>
        <dbReference type="SAM" id="MobiDB-lite"/>
    </source>
</evidence>
<feature type="compositionally biased region" description="Polar residues" evidence="1">
    <location>
        <begin position="94"/>
        <end position="104"/>
    </location>
</feature>
<gene>
    <name evidence="2" type="ORF">DAPPUDRAFT_337088</name>
</gene>
<keyword evidence="3" id="KW-1185">Reference proteome</keyword>
<feature type="compositionally biased region" description="Low complexity" evidence="1">
    <location>
        <begin position="115"/>
        <end position="126"/>
    </location>
</feature>
<dbReference type="Proteomes" id="UP000000305">
    <property type="component" value="Unassembled WGS sequence"/>
</dbReference>
<dbReference type="HOGENOM" id="CLU_1724153_0_0_1"/>
<feature type="compositionally biased region" description="Basic residues" evidence="1">
    <location>
        <begin position="127"/>
        <end position="152"/>
    </location>
</feature>
<sequence>MTASREKSRDFHDATAHTLAALKVDNHILIQDPDTSRWSIPGKVIEVGPNRDYLVRTENGKEFRQNHRHLLCRVPFMPGTPGPATTYAEAARGQQATPIKNQNVTATPPEPPAQAPADELVQQPPVRRTRQRRPKNTKATRQQPKRSCHKTD</sequence>
<dbReference type="EMBL" id="GL733657">
    <property type="protein sequence ID" value="EFX62341.1"/>
    <property type="molecule type" value="Genomic_DNA"/>
</dbReference>